<dbReference type="SUPFAM" id="SSF55008">
    <property type="entry name" value="HMA, heavy metal-associated domain"/>
    <property type="match status" value="1"/>
</dbReference>
<name>A0A1J5S3G3_9ZZZZ</name>
<reference evidence="2" key="1">
    <citation type="submission" date="2016-10" db="EMBL/GenBank/DDBJ databases">
        <title>Sequence of Gallionella enrichment culture.</title>
        <authorList>
            <person name="Poehlein A."/>
            <person name="Muehling M."/>
            <person name="Daniel R."/>
        </authorList>
    </citation>
    <scope>NUCLEOTIDE SEQUENCE</scope>
</reference>
<feature type="domain" description="HMA" evidence="1">
    <location>
        <begin position="2"/>
        <end position="66"/>
    </location>
</feature>
<dbReference type="CDD" id="cd00371">
    <property type="entry name" value="HMA"/>
    <property type="match status" value="1"/>
</dbReference>
<organism evidence="2">
    <name type="scientific">mine drainage metagenome</name>
    <dbReference type="NCBI Taxonomy" id="410659"/>
    <lineage>
        <taxon>unclassified sequences</taxon>
        <taxon>metagenomes</taxon>
        <taxon>ecological metagenomes</taxon>
    </lineage>
</organism>
<dbReference type="PROSITE" id="PS50846">
    <property type="entry name" value="HMA_2"/>
    <property type="match status" value="1"/>
</dbReference>
<gene>
    <name evidence="2" type="ORF">GALL_149370</name>
</gene>
<evidence type="ECO:0000313" key="2">
    <source>
        <dbReference type="EMBL" id="OIR02937.1"/>
    </source>
</evidence>
<dbReference type="EMBL" id="MLJW01000070">
    <property type="protein sequence ID" value="OIR02937.1"/>
    <property type="molecule type" value="Genomic_DNA"/>
</dbReference>
<sequence>METLELKLKNIKCDGCVANIKEALAAFNNIETVSVNKENGKVSIAGTSLQKKVLVDKLSAIGYPEKTIFN</sequence>
<dbReference type="InterPro" id="IPR006121">
    <property type="entry name" value="HMA_dom"/>
</dbReference>
<protein>
    <submittedName>
        <fullName evidence="2">Heavy-metal-associated domain protein</fullName>
    </submittedName>
</protein>
<dbReference type="Pfam" id="PF00403">
    <property type="entry name" value="HMA"/>
    <property type="match status" value="1"/>
</dbReference>
<dbReference type="Gene3D" id="3.30.70.100">
    <property type="match status" value="1"/>
</dbReference>
<accession>A0A1J5S3G3</accession>
<evidence type="ECO:0000259" key="1">
    <source>
        <dbReference type="PROSITE" id="PS50846"/>
    </source>
</evidence>
<comment type="caution">
    <text evidence="2">The sequence shown here is derived from an EMBL/GenBank/DDBJ whole genome shotgun (WGS) entry which is preliminary data.</text>
</comment>
<dbReference type="GO" id="GO:0046872">
    <property type="term" value="F:metal ion binding"/>
    <property type="evidence" value="ECO:0007669"/>
    <property type="project" value="InterPro"/>
</dbReference>
<dbReference type="InterPro" id="IPR036163">
    <property type="entry name" value="HMA_dom_sf"/>
</dbReference>
<proteinExistence type="predicted"/>
<dbReference type="AlphaFoldDB" id="A0A1J5S3G3"/>